<comment type="subunit">
    <text evidence="3">Homotetramer.</text>
</comment>
<feature type="domain" description="Enoyl reductase (ER)" evidence="9">
    <location>
        <begin position="18"/>
        <end position="340"/>
    </location>
</feature>
<evidence type="ECO:0000256" key="1">
    <source>
        <dbReference type="ARBA" id="ARBA00004496"/>
    </source>
</evidence>
<dbReference type="InterPro" id="IPR013154">
    <property type="entry name" value="ADH-like_N"/>
</dbReference>
<comment type="similarity">
    <text evidence="2 8">Belongs to the zinc-containing alcohol dehydrogenase family. Quinone oxidoreductase subfamily.</text>
</comment>
<dbReference type="NCBIfam" id="TIGR02817">
    <property type="entry name" value="adh_fam_1"/>
    <property type="match status" value="1"/>
</dbReference>
<organism evidence="10 11">
    <name type="scientific">Ammoniphilus resinae</name>
    <dbReference type="NCBI Taxonomy" id="861532"/>
    <lineage>
        <taxon>Bacteria</taxon>
        <taxon>Bacillati</taxon>
        <taxon>Bacillota</taxon>
        <taxon>Bacilli</taxon>
        <taxon>Bacillales</taxon>
        <taxon>Paenibacillaceae</taxon>
        <taxon>Aneurinibacillus group</taxon>
        <taxon>Ammoniphilus</taxon>
    </lineage>
</organism>
<keyword evidence="6" id="KW-0694">RNA-binding</keyword>
<protein>
    <recommendedName>
        <fullName evidence="8">Zinc-type alcohol dehydrogenase-like protein</fullName>
    </recommendedName>
</protein>
<keyword evidence="8" id="KW-0560">Oxidoreductase</keyword>
<dbReference type="SMART" id="SM00829">
    <property type="entry name" value="PKS_ER"/>
    <property type="match status" value="1"/>
</dbReference>
<keyword evidence="5" id="KW-0521">NADP</keyword>
<dbReference type="InterPro" id="IPR014182">
    <property type="entry name" value="ADH_Zn_typ-1"/>
</dbReference>
<evidence type="ECO:0000256" key="5">
    <source>
        <dbReference type="ARBA" id="ARBA00022857"/>
    </source>
</evidence>
<dbReference type="PANTHER" id="PTHR44154">
    <property type="entry name" value="QUINONE OXIDOREDUCTASE"/>
    <property type="match status" value="1"/>
</dbReference>
<reference evidence="10 11" key="1">
    <citation type="submission" date="2021-03" db="EMBL/GenBank/DDBJ databases">
        <title>Genomic Encyclopedia of Type Strains, Phase IV (KMG-IV): sequencing the most valuable type-strain genomes for metagenomic binning, comparative biology and taxonomic classification.</title>
        <authorList>
            <person name="Goeker M."/>
        </authorList>
    </citation>
    <scope>NUCLEOTIDE SEQUENCE [LARGE SCALE GENOMIC DNA]</scope>
    <source>
        <strain evidence="10 11">DSM 24738</strain>
    </source>
</reference>
<dbReference type="InterPro" id="IPR013149">
    <property type="entry name" value="ADH-like_C"/>
</dbReference>
<keyword evidence="11" id="KW-1185">Reference proteome</keyword>
<gene>
    <name evidence="10" type="ORF">J2Z37_004364</name>
</gene>
<dbReference type="EMBL" id="JAGGKT010000019">
    <property type="protein sequence ID" value="MBP1934344.1"/>
    <property type="molecule type" value="Genomic_DNA"/>
</dbReference>
<evidence type="ECO:0000259" key="9">
    <source>
        <dbReference type="SMART" id="SM00829"/>
    </source>
</evidence>
<dbReference type="Pfam" id="PF08240">
    <property type="entry name" value="ADH_N"/>
    <property type="match status" value="1"/>
</dbReference>
<evidence type="ECO:0000256" key="4">
    <source>
        <dbReference type="ARBA" id="ARBA00022490"/>
    </source>
</evidence>
<keyword evidence="4" id="KW-0963">Cytoplasm</keyword>
<dbReference type="PANTHER" id="PTHR44154:SF1">
    <property type="entry name" value="QUINONE OXIDOREDUCTASE"/>
    <property type="match status" value="1"/>
</dbReference>
<comment type="caution">
    <text evidence="10">The sequence shown here is derived from an EMBL/GenBank/DDBJ whole genome shotgun (WGS) entry which is preliminary data.</text>
</comment>
<dbReference type="InterPro" id="IPR020843">
    <property type="entry name" value="ER"/>
</dbReference>
<dbReference type="SUPFAM" id="SSF51735">
    <property type="entry name" value="NAD(P)-binding Rossmann-fold domains"/>
    <property type="match status" value="1"/>
</dbReference>
<sequence>MSETKMMKAVGFYQPKSKTKPAPIVDIEIEIPKPQGKDLLVEVRAVSVNPTDWKSYLGKNANDSSLTLVGRDVAGVVAEVGEECTLFKPGDEVFYAGTNIRPGGHSEFHLVDERIVGKKPKSIDFAQAAALPLTTITAWEALFDRMGISKNPADNEGKSILIIGAAGGVGSVATQIAKLAGLTVIGTASRGETIQWTKDHGSEYTIDHHKPFGPQLKELGLESVPYIFVLTNPDDHMDQIADMIAPQGKIGTILPFERPFDRRIFAKSITIGYELMYTRFVYQTEDMIEQHRILNQAADWVDEGKLSPTLTECIKPINAANVQKAFEKSMTGSMIGKIVLEGFEK</sequence>
<evidence type="ECO:0000313" key="11">
    <source>
        <dbReference type="Proteomes" id="UP001519343"/>
    </source>
</evidence>
<keyword evidence="7" id="KW-0007">Acetylation</keyword>
<evidence type="ECO:0000256" key="3">
    <source>
        <dbReference type="ARBA" id="ARBA00011881"/>
    </source>
</evidence>
<keyword evidence="8" id="KW-0479">Metal-binding</keyword>
<dbReference type="InterPro" id="IPR036291">
    <property type="entry name" value="NAD(P)-bd_dom_sf"/>
</dbReference>
<evidence type="ECO:0000256" key="7">
    <source>
        <dbReference type="ARBA" id="ARBA00022990"/>
    </source>
</evidence>
<dbReference type="Gene3D" id="3.40.50.720">
    <property type="entry name" value="NAD(P)-binding Rossmann-like Domain"/>
    <property type="match status" value="1"/>
</dbReference>
<dbReference type="InterPro" id="IPR002364">
    <property type="entry name" value="Quin_OxRdtase/zeta-crystal_CS"/>
</dbReference>
<keyword evidence="8" id="KW-0862">Zinc</keyword>
<comment type="subcellular location">
    <subcellularLocation>
        <location evidence="1">Cytoplasm</location>
    </subcellularLocation>
</comment>
<evidence type="ECO:0000256" key="2">
    <source>
        <dbReference type="ARBA" id="ARBA00010371"/>
    </source>
</evidence>
<dbReference type="Pfam" id="PF00107">
    <property type="entry name" value="ADH_zinc_N"/>
    <property type="match status" value="1"/>
</dbReference>
<evidence type="ECO:0000313" key="10">
    <source>
        <dbReference type="EMBL" id="MBP1934344.1"/>
    </source>
</evidence>
<dbReference type="CDD" id="cd08252">
    <property type="entry name" value="AL_MDR"/>
    <property type="match status" value="1"/>
</dbReference>
<accession>A0ABS4GVP5</accession>
<name>A0ABS4GVP5_9BACL</name>
<evidence type="ECO:0000256" key="6">
    <source>
        <dbReference type="ARBA" id="ARBA00022884"/>
    </source>
</evidence>
<dbReference type="Gene3D" id="3.90.180.10">
    <property type="entry name" value="Medium-chain alcohol dehydrogenases, catalytic domain"/>
    <property type="match status" value="1"/>
</dbReference>
<dbReference type="InterPro" id="IPR011032">
    <property type="entry name" value="GroES-like_sf"/>
</dbReference>
<proteinExistence type="inferred from homology"/>
<dbReference type="SUPFAM" id="SSF50129">
    <property type="entry name" value="GroES-like"/>
    <property type="match status" value="1"/>
</dbReference>
<dbReference type="RefSeq" id="WP_209812342.1">
    <property type="nucleotide sequence ID" value="NZ_JAGGKT010000019.1"/>
</dbReference>
<evidence type="ECO:0000256" key="8">
    <source>
        <dbReference type="RuleBase" id="RU364000"/>
    </source>
</evidence>
<dbReference type="PROSITE" id="PS01162">
    <property type="entry name" value="QOR_ZETA_CRYSTAL"/>
    <property type="match status" value="1"/>
</dbReference>
<dbReference type="Proteomes" id="UP001519343">
    <property type="component" value="Unassembled WGS sequence"/>
</dbReference>
<dbReference type="InterPro" id="IPR051603">
    <property type="entry name" value="Zinc-ADH_QOR/CCCR"/>
</dbReference>